<sequence length="171" mass="19842">MVSARFRRHSRRAAKSLRSKRLFSQGYEVGFHLEVPSFQLAAYIGQLQEEIHPTVQKGCEITSQQKGDFATLWKMLPSAWSDWLAMAATSSFQLRIAHRLKHWIVDFLIFEMVYNIHQLDSRKCSKSGCYDCHQEYASWQILFTFSPCNPDLLLENDFQALPKIPQNSPQS</sequence>
<name>A5BXI9_VITVI</name>
<organism evidence="1">
    <name type="scientific">Vitis vinifera</name>
    <name type="common">Grape</name>
    <dbReference type="NCBI Taxonomy" id="29760"/>
    <lineage>
        <taxon>Eukaryota</taxon>
        <taxon>Viridiplantae</taxon>
        <taxon>Streptophyta</taxon>
        <taxon>Embryophyta</taxon>
        <taxon>Tracheophyta</taxon>
        <taxon>Spermatophyta</taxon>
        <taxon>Magnoliopsida</taxon>
        <taxon>eudicotyledons</taxon>
        <taxon>Gunneridae</taxon>
        <taxon>Pentapetalae</taxon>
        <taxon>rosids</taxon>
        <taxon>Vitales</taxon>
        <taxon>Vitaceae</taxon>
        <taxon>Viteae</taxon>
        <taxon>Vitis</taxon>
    </lineage>
</organism>
<gene>
    <name evidence="1" type="ORF">VITISV_012163</name>
</gene>
<proteinExistence type="predicted"/>
<protein>
    <submittedName>
        <fullName evidence="1">Uncharacterized protein</fullName>
    </submittedName>
</protein>
<accession>A5BXI9</accession>
<dbReference type="AlphaFoldDB" id="A5BXI9"/>
<evidence type="ECO:0000313" key="1">
    <source>
        <dbReference type="EMBL" id="CAN63964.1"/>
    </source>
</evidence>
<dbReference type="EMBL" id="AM474807">
    <property type="protein sequence ID" value="CAN63964.1"/>
    <property type="molecule type" value="Genomic_DNA"/>
</dbReference>
<reference evidence="1" key="1">
    <citation type="journal article" date="2007" name="PLoS ONE">
        <title>The first genome sequence of an elite grapevine cultivar (Pinot noir Vitis vinifera L.): coping with a highly heterozygous genome.</title>
        <authorList>
            <person name="Velasco R."/>
            <person name="Zharkikh A."/>
            <person name="Troggio M."/>
            <person name="Cartwright D.A."/>
            <person name="Cestaro A."/>
            <person name="Pruss D."/>
            <person name="Pindo M."/>
            <person name="FitzGerald L.M."/>
            <person name="Vezzulli S."/>
            <person name="Reid J."/>
            <person name="Malacarne G."/>
            <person name="Iliev D."/>
            <person name="Coppola G."/>
            <person name="Wardell B."/>
            <person name="Micheletti D."/>
            <person name="Macalma T."/>
            <person name="Facci M."/>
            <person name="Mitchell J.T."/>
            <person name="Perazzolli M."/>
            <person name="Eldredge G."/>
            <person name="Gatto P."/>
            <person name="Oyzerski R."/>
            <person name="Moretto M."/>
            <person name="Gutin N."/>
            <person name="Stefanini M."/>
            <person name="Chen Y."/>
            <person name="Segala C."/>
            <person name="Davenport C."/>
            <person name="Dematte L."/>
            <person name="Mraz A."/>
            <person name="Battilana J."/>
            <person name="Stormo K."/>
            <person name="Costa F."/>
            <person name="Tao Q."/>
            <person name="Si-Ammour A."/>
            <person name="Harkins T."/>
            <person name="Lackey A."/>
            <person name="Perbost C."/>
            <person name="Taillon B."/>
            <person name="Stella A."/>
            <person name="Solovyev V."/>
            <person name="Fawcett J.A."/>
            <person name="Sterck L."/>
            <person name="Vandepoele K."/>
            <person name="Grando S.M."/>
            <person name="Toppo S."/>
            <person name="Moser C."/>
            <person name="Lanchbury J."/>
            <person name="Bogden R."/>
            <person name="Skolnick M."/>
            <person name="Sgaramella V."/>
            <person name="Bhatnagar S.K."/>
            <person name="Fontana P."/>
            <person name="Gutin A."/>
            <person name="Van de Peer Y."/>
            <person name="Salamini F."/>
            <person name="Viola R."/>
        </authorList>
    </citation>
    <scope>NUCLEOTIDE SEQUENCE</scope>
</reference>